<dbReference type="PROSITE" id="PS51257">
    <property type="entry name" value="PROKAR_LIPOPROTEIN"/>
    <property type="match status" value="1"/>
</dbReference>
<name>A0ABX8TMY1_9CAUL</name>
<keyword evidence="4" id="KW-1185">Reference proteome</keyword>
<dbReference type="GO" id="GO:0016787">
    <property type="term" value="F:hydrolase activity"/>
    <property type="evidence" value="ECO:0007669"/>
    <property type="project" value="UniProtKB-KW"/>
</dbReference>
<evidence type="ECO:0000313" key="4">
    <source>
        <dbReference type="Proteomes" id="UP000824334"/>
    </source>
</evidence>
<dbReference type="InterPro" id="IPR050300">
    <property type="entry name" value="GDXG_lipolytic_enzyme"/>
</dbReference>
<proteinExistence type="predicted"/>
<dbReference type="Pfam" id="PF01738">
    <property type="entry name" value="DLH"/>
    <property type="match status" value="1"/>
</dbReference>
<dbReference type="Proteomes" id="UP000824334">
    <property type="component" value="Chromosome"/>
</dbReference>
<evidence type="ECO:0000259" key="2">
    <source>
        <dbReference type="Pfam" id="PF01738"/>
    </source>
</evidence>
<protein>
    <submittedName>
        <fullName evidence="3">Alpha/beta hydrolase</fullName>
    </submittedName>
</protein>
<dbReference type="PANTHER" id="PTHR48081">
    <property type="entry name" value="AB HYDROLASE SUPERFAMILY PROTEIN C4A8.06C"/>
    <property type="match status" value="1"/>
</dbReference>
<evidence type="ECO:0000313" key="3">
    <source>
        <dbReference type="EMBL" id="QYC12267.1"/>
    </source>
</evidence>
<feature type="domain" description="Dienelactone hydrolase" evidence="2">
    <location>
        <begin position="55"/>
        <end position="266"/>
    </location>
</feature>
<dbReference type="InterPro" id="IPR002925">
    <property type="entry name" value="Dienelactn_hydro"/>
</dbReference>
<dbReference type="PANTHER" id="PTHR48081:SF33">
    <property type="entry name" value="KYNURENINE FORMAMIDASE"/>
    <property type="match status" value="1"/>
</dbReference>
<sequence length="268" mass="28491">MTRRGLFAPALGLLAAACAPLGLRGGLEGRLSRDVRRVAHDLPYGEDPRQRLDLYAPRGARGLPVLVFLGKPGVHDQYEPTALALAARGFVVALPDYPVTRPPLFPAQIADAALAMAQAARLAADHGGDPTRLGVIGHGAGAGLAMMITLDRRYMAAVDQPNLIRAAAGLAGVYGAAQTTDPTWTQPIAYVRPNAPPIWLGYGADDNTVAAADTVTLHQRLRDSGGRSEIKLYPGLDHAGIIEAFLLSDRPEASAWDEVAGFFRRHLQ</sequence>
<keyword evidence="1 3" id="KW-0378">Hydrolase</keyword>
<gene>
    <name evidence="3" type="ORF">KWG56_12350</name>
</gene>
<organism evidence="3 4">
    <name type="scientific">Brevundimonas nasdae</name>
    <dbReference type="NCBI Taxonomy" id="172043"/>
    <lineage>
        <taxon>Bacteria</taxon>
        <taxon>Pseudomonadati</taxon>
        <taxon>Pseudomonadota</taxon>
        <taxon>Alphaproteobacteria</taxon>
        <taxon>Caulobacterales</taxon>
        <taxon>Caulobacteraceae</taxon>
        <taxon>Brevundimonas</taxon>
    </lineage>
</organism>
<evidence type="ECO:0000256" key="1">
    <source>
        <dbReference type="ARBA" id="ARBA00022801"/>
    </source>
</evidence>
<reference evidence="3 4" key="1">
    <citation type="submission" date="2021-07" db="EMBL/GenBank/DDBJ databases">
        <title>Isolation and characterization of bacteria from a gold mining with a capacity of golden bioaccumulation.</title>
        <authorList>
            <person name="Yang X.J."/>
        </authorList>
    </citation>
    <scope>NUCLEOTIDE SEQUENCE [LARGE SCALE GENOMIC DNA]</scope>
    <source>
        <strain evidence="3 4">Au29</strain>
    </source>
</reference>
<dbReference type="EMBL" id="CP080034">
    <property type="protein sequence ID" value="QYC12267.1"/>
    <property type="molecule type" value="Genomic_DNA"/>
</dbReference>
<accession>A0ABX8TMY1</accession>